<keyword evidence="1" id="KW-0723">Serine/threonine-protein kinase</keyword>
<dbReference type="PANTHER" id="PTHR47091">
    <property type="entry name" value="ALPHA-PROTEIN KINASE 2-RELATED"/>
    <property type="match status" value="1"/>
</dbReference>
<keyword evidence="3" id="KW-0418">Kinase</keyword>
<feature type="compositionally biased region" description="Polar residues" evidence="6">
    <location>
        <begin position="224"/>
        <end position="240"/>
    </location>
</feature>
<feature type="domain" description="Alpha-type protein kinase" evidence="7">
    <location>
        <begin position="1"/>
        <end position="180"/>
    </location>
</feature>
<feature type="compositionally biased region" description="Polar residues" evidence="6">
    <location>
        <begin position="205"/>
        <end position="216"/>
    </location>
</feature>
<reference evidence="8" key="2">
    <citation type="submission" date="2025-08" db="UniProtKB">
        <authorList>
            <consortium name="Ensembl"/>
        </authorList>
    </citation>
    <scope>IDENTIFICATION</scope>
</reference>
<accession>A0AAZ3S6B7</accession>
<name>A0AAZ3S6B7_ONCTS</name>
<evidence type="ECO:0000313" key="8">
    <source>
        <dbReference type="Ensembl" id="ENSOTSP00005148633.1"/>
    </source>
</evidence>
<keyword evidence="4" id="KW-1015">Disulfide bond</keyword>
<dbReference type="GO" id="GO:0004674">
    <property type="term" value="F:protein serine/threonine kinase activity"/>
    <property type="evidence" value="ECO:0007669"/>
    <property type="project" value="UniProtKB-KW"/>
</dbReference>
<evidence type="ECO:0000256" key="5">
    <source>
        <dbReference type="ARBA" id="ARBA00023319"/>
    </source>
</evidence>
<dbReference type="SUPFAM" id="SSF56112">
    <property type="entry name" value="Protein kinase-like (PK-like)"/>
    <property type="match status" value="1"/>
</dbReference>
<dbReference type="GO" id="GO:0005634">
    <property type="term" value="C:nucleus"/>
    <property type="evidence" value="ECO:0007669"/>
    <property type="project" value="TreeGrafter"/>
</dbReference>
<keyword evidence="5" id="KW-0393">Immunoglobulin domain</keyword>
<dbReference type="Proteomes" id="UP000694402">
    <property type="component" value="Unassembled WGS sequence"/>
</dbReference>
<protein>
    <recommendedName>
        <fullName evidence="7">Alpha-type protein kinase domain-containing protein</fullName>
    </recommendedName>
</protein>
<dbReference type="GO" id="GO:0055013">
    <property type="term" value="P:cardiac muscle cell development"/>
    <property type="evidence" value="ECO:0007669"/>
    <property type="project" value="TreeGrafter"/>
</dbReference>
<dbReference type="Ensembl" id="ENSOTST00005189396.1">
    <property type="protein sequence ID" value="ENSOTSP00005148633.1"/>
    <property type="gene ID" value="ENSOTSG00005058706.1"/>
</dbReference>
<reference evidence="9" key="1">
    <citation type="journal article" date="2018" name="PLoS ONE">
        <title>Chinook salmon (Oncorhynchus tshawytscha) genome and transcriptome.</title>
        <authorList>
            <person name="Christensen K.A."/>
            <person name="Leong J.S."/>
            <person name="Sakhrani D."/>
            <person name="Biagi C.A."/>
            <person name="Minkley D.R."/>
            <person name="Withler R.E."/>
            <person name="Rondeau E.B."/>
            <person name="Koop B.F."/>
            <person name="Devlin R.H."/>
        </authorList>
    </citation>
    <scope>NUCLEOTIDE SEQUENCE [LARGE SCALE GENOMIC DNA]</scope>
</reference>
<evidence type="ECO:0000256" key="4">
    <source>
        <dbReference type="ARBA" id="ARBA00023157"/>
    </source>
</evidence>
<evidence type="ECO:0000313" key="9">
    <source>
        <dbReference type="Proteomes" id="UP000694402"/>
    </source>
</evidence>
<dbReference type="GO" id="GO:0005524">
    <property type="term" value="F:ATP binding"/>
    <property type="evidence" value="ECO:0007669"/>
    <property type="project" value="InterPro"/>
</dbReference>
<proteinExistence type="predicted"/>
<keyword evidence="2" id="KW-0808">Transferase</keyword>
<sequence length="240" mass="26890">MKGIKALIPNPIKVFLSDHECNLLSIKECRLQNIAREYCKIFAAECRVIGTFGEVLEVIPVHHMYRPANTIPHATVESDLKGVYLRYCLMDATGRLVMRTGSEAALKCCTLQHWILQWTNGNLLLTRMEGVDFKITNIGISIKSKGYQSLTITENPNVFEQFVSQHKCNYYCGLLRLRSLKTQDSLQTPAKPKCSRSPLLHRKMGSSSSPQPSRKATGSPGDQKASTARGQQSHRQAQGR</sequence>
<evidence type="ECO:0000256" key="3">
    <source>
        <dbReference type="ARBA" id="ARBA00022777"/>
    </source>
</evidence>
<evidence type="ECO:0000256" key="6">
    <source>
        <dbReference type="SAM" id="MobiDB-lite"/>
    </source>
</evidence>
<dbReference type="SMART" id="SM00811">
    <property type="entry name" value="Alpha_kinase"/>
    <property type="match status" value="1"/>
</dbReference>
<feature type="region of interest" description="Disordered" evidence="6">
    <location>
        <begin position="186"/>
        <end position="240"/>
    </location>
</feature>
<dbReference type="InterPro" id="IPR011009">
    <property type="entry name" value="Kinase-like_dom_sf"/>
</dbReference>
<evidence type="ECO:0000256" key="1">
    <source>
        <dbReference type="ARBA" id="ARBA00022527"/>
    </source>
</evidence>
<dbReference type="PROSITE" id="PS51158">
    <property type="entry name" value="ALPHA_KINASE"/>
    <property type="match status" value="1"/>
</dbReference>
<reference evidence="8" key="3">
    <citation type="submission" date="2025-09" db="UniProtKB">
        <authorList>
            <consortium name="Ensembl"/>
        </authorList>
    </citation>
    <scope>IDENTIFICATION</scope>
</reference>
<dbReference type="GeneTree" id="ENSGT00940000158534"/>
<evidence type="ECO:0000259" key="7">
    <source>
        <dbReference type="PROSITE" id="PS51158"/>
    </source>
</evidence>
<dbReference type="Gene3D" id="3.20.200.10">
    <property type="entry name" value="MHCK/EF2 kinase"/>
    <property type="match status" value="1"/>
</dbReference>
<dbReference type="InterPro" id="IPR004166">
    <property type="entry name" value="a-kinase_dom"/>
</dbReference>
<organism evidence="8 9">
    <name type="scientific">Oncorhynchus tshawytscha</name>
    <name type="common">Chinook salmon</name>
    <name type="synonym">Salmo tshawytscha</name>
    <dbReference type="NCBI Taxonomy" id="74940"/>
    <lineage>
        <taxon>Eukaryota</taxon>
        <taxon>Metazoa</taxon>
        <taxon>Chordata</taxon>
        <taxon>Craniata</taxon>
        <taxon>Vertebrata</taxon>
        <taxon>Euteleostomi</taxon>
        <taxon>Actinopterygii</taxon>
        <taxon>Neopterygii</taxon>
        <taxon>Teleostei</taxon>
        <taxon>Protacanthopterygii</taxon>
        <taxon>Salmoniformes</taxon>
        <taxon>Salmonidae</taxon>
        <taxon>Salmoninae</taxon>
        <taxon>Oncorhynchus</taxon>
    </lineage>
</organism>
<keyword evidence="9" id="KW-1185">Reference proteome</keyword>
<dbReference type="Pfam" id="PF02816">
    <property type="entry name" value="Alpha_kinase"/>
    <property type="match status" value="1"/>
</dbReference>
<evidence type="ECO:0000256" key="2">
    <source>
        <dbReference type="ARBA" id="ARBA00022679"/>
    </source>
</evidence>
<dbReference type="AlphaFoldDB" id="A0AAZ3S6B7"/>
<dbReference type="PANTHER" id="PTHR47091:SF1">
    <property type="entry name" value="ALPHA-PROTEIN KINASE 3"/>
    <property type="match status" value="1"/>
</dbReference>